<comment type="caution">
    <text evidence="1">The sequence shown here is derived from an EMBL/GenBank/DDBJ whole genome shotgun (WGS) entry which is preliminary data.</text>
</comment>
<sequence length="87" mass="9809">MTQQEAPFIALRYRLRSTSNELIEADKAKDPATCWVPDPLFLIRIVRLMDNEMGKGSIGNVQLLPDVILTPVIQLRGFHSQLVLTTC</sequence>
<name>A0A8T0F4K1_ARGBR</name>
<reference evidence="1" key="1">
    <citation type="journal article" date="2020" name="bioRxiv">
        <title>Chromosome-level reference genome of the European wasp spider Argiope bruennichi: a resource for studies on range expansion and evolutionary adaptation.</title>
        <authorList>
            <person name="Sheffer M.M."/>
            <person name="Hoppe A."/>
            <person name="Krehenwinkel H."/>
            <person name="Uhl G."/>
            <person name="Kuss A.W."/>
            <person name="Jensen L."/>
            <person name="Jensen C."/>
            <person name="Gillespie R.G."/>
            <person name="Hoff K.J."/>
            <person name="Prost S."/>
        </authorList>
    </citation>
    <scope>NUCLEOTIDE SEQUENCE</scope>
</reference>
<reference evidence="1" key="2">
    <citation type="submission" date="2020-06" db="EMBL/GenBank/DDBJ databases">
        <authorList>
            <person name="Sheffer M."/>
        </authorList>
    </citation>
    <scope>NUCLEOTIDE SEQUENCE</scope>
</reference>
<proteinExistence type="predicted"/>
<dbReference type="EMBL" id="JABXBU010000030">
    <property type="protein sequence ID" value="KAF8785362.1"/>
    <property type="molecule type" value="Genomic_DNA"/>
</dbReference>
<gene>
    <name evidence="1" type="ORF">HNY73_010914</name>
</gene>
<dbReference type="AlphaFoldDB" id="A0A8T0F4K1"/>
<protein>
    <submittedName>
        <fullName evidence="1">Uncharacterized protein</fullName>
    </submittedName>
</protein>
<keyword evidence="2" id="KW-1185">Reference proteome</keyword>
<organism evidence="1 2">
    <name type="scientific">Argiope bruennichi</name>
    <name type="common">Wasp spider</name>
    <name type="synonym">Aranea bruennichi</name>
    <dbReference type="NCBI Taxonomy" id="94029"/>
    <lineage>
        <taxon>Eukaryota</taxon>
        <taxon>Metazoa</taxon>
        <taxon>Ecdysozoa</taxon>
        <taxon>Arthropoda</taxon>
        <taxon>Chelicerata</taxon>
        <taxon>Arachnida</taxon>
        <taxon>Araneae</taxon>
        <taxon>Araneomorphae</taxon>
        <taxon>Entelegynae</taxon>
        <taxon>Araneoidea</taxon>
        <taxon>Araneidae</taxon>
        <taxon>Argiope</taxon>
    </lineage>
</organism>
<accession>A0A8T0F4K1</accession>
<evidence type="ECO:0000313" key="1">
    <source>
        <dbReference type="EMBL" id="KAF8785362.1"/>
    </source>
</evidence>
<evidence type="ECO:0000313" key="2">
    <source>
        <dbReference type="Proteomes" id="UP000807504"/>
    </source>
</evidence>
<dbReference type="Proteomes" id="UP000807504">
    <property type="component" value="Unassembled WGS sequence"/>
</dbReference>